<sequence length="59" mass="7103">MLRRICFSFCMIRNSSKFHAYPRHFNIIQQSKEIIIANICISIIEEEKLQLKTEMQLLM</sequence>
<protein>
    <submittedName>
        <fullName evidence="1">Uncharacterized protein</fullName>
    </submittedName>
</protein>
<reference evidence="1" key="1">
    <citation type="submission" date="2014-05" db="EMBL/GenBank/DDBJ databases">
        <authorList>
            <person name="Chronopoulou M."/>
        </authorList>
    </citation>
    <scope>NUCLEOTIDE SEQUENCE</scope>
    <source>
        <tissue evidence="1">Whole organism</tissue>
    </source>
</reference>
<dbReference type="EMBL" id="HACA01027707">
    <property type="protein sequence ID" value="CDW45068.1"/>
    <property type="molecule type" value="Transcribed_RNA"/>
</dbReference>
<proteinExistence type="predicted"/>
<evidence type="ECO:0000313" key="1">
    <source>
        <dbReference type="EMBL" id="CDW45068.1"/>
    </source>
</evidence>
<name>A0A0K2V3F0_LEPSM</name>
<accession>A0A0K2V3F0</accession>
<dbReference type="AlphaFoldDB" id="A0A0K2V3F0"/>
<organism evidence="1">
    <name type="scientific">Lepeophtheirus salmonis</name>
    <name type="common">Salmon louse</name>
    <name type="synonym">Caligus salmonis</name>
    <dbReference type="NCBI Taxonomy" id="72036"/>
    <lineage>
        <taxon>Eukaryota</taxon>
        <taxon>Metazoa</taxon>
        <taxon>Ecdysozoa</taxon>
        <taxon>Arthropoda</taxon>
        <taxon>Crustacea</taxon>
        <taxon>Multicrustacea</taxon>
        <taxon>Hexanauplia</taxon>
        <taxon>Copepoda</taxon>
        <taxon>Siphonostomatoida</taxon>
        <taxon>Caligidae</taxon>
        <taxon>Lepeophtheirus</taxon>
    </lineage>
</organism>